<comment type="similarity">
    <text evidence="1">Belongs to the short-chain dehydrogenases/reductases (SDR) family.</text>
</comment>
<evidence type="ECO:0000313" key="3">
    <source>
        <dbReference type="Proteomes" id="UP000308037"/>
    </source>
</evidence>
<gene>
    <name evidence="2" type="ORF">DM868_11825</name>
</gene>
<evidence type="ECO:0000256" key="1">
    <source>
        <dbReference type="ARBA" id="ARBA00006484"/>
    </source>
</evidence>
<keyword evidence="3" id="KW-1185">Reference proteome</keyword>
<dbReference type="AlphaFoldDB" id="A0A4U5JG63"/>
<dbReference type="SUPFAM" id="SSF51735">
    <property type="entry name" value="NAD(P)-binding Rossmann-fold domains"/>
    <property type="match status" value="1"/>
</dbReference>
<dbReference type="Gene3D" id="3.40.50.720">
    <property type="entry name" value="NAD(P)-binding Rossmann-like Domain"/>
    <property type="match status" value="1"/>
</dbReference>
<dbReference type="PRINTS" id="PR00081">
    <property type="entry name" value="GDHRDH"/>
</dbReference>
<dbReference type="Proteomes" id="UP000308037">
    <property type="component" value="Unassembled WGS sequence"/>
</dbReference>
<dbReference type="GO" id="GO:0016616">
    <property type="term" value="F:oxidoreductase activity, acting on the CH-OH group of donors, NAD or NADP as acceptor"/>
    <property type="evidence" value="ECO:0007669"/>
    <property type="project" value="TreeGrafter"/>
</dbReference>
<name>A0A4U5JG63_9EURY</name>
<dbReference type="InterPro" id="IPR002347">
    <property type="entry name" value="SDR_fam"/>
</dbReference>
<comment type="caution">
    <text evidence="2">The sequence shown here is derived from an EMBL/GenBank/DDBJ whole genome shotgun (WGS) entry which is preliminary data.</text>
</comment>
<dbReference type="FunFam" id="3.40.50.720:FF:000084">
    <property type="entry name" value="Short-chain dehydrogenase reductase"/>
    <property type="match status" value="1"/>
</dbReference>
<reference evidence="2 3" key="1">
    <citation type="submission" date="2019-04" db="EMBL/GenBank/DDBJ databases">
        <title>Natronomonas sp. F20-122 a newhaloarchaeon isolated from a saline saltern of Isla Bacuta, Huelva, Spain.</title>
        <authorList>
            <person name="Duran-Viseras A."/>
            <person name="Sanchez-Porro C."/>
            <person name="Ventosa A."/>
        </authorList>
    </citation>
    <scope>NUCLEOTIDE SEQUENCE [LARGE SCALE GENOMIC DNA]</scope>
    <source>
        <strain evidence="2 3">F20-122</strain>
    </source>
</reference>
<accession>A0A4U5JG63</accession>
<dbReference type="InterPro" id="IPR036291">
    <property type="entry name" value="NAD(P)-bd_dom_sf"/>
</dbReference>
<dbReference type="CDD" id="cd05233">
    <property type="entry name" value="SDR_c"/>
    <property type="match status" value="1"/>
</dbReference>
<dbReference type="NCBIfam" id="NF005559">
    <property type="entry name" value="PRK07231.1"/>
    <property type="match status" value="1"/>
</dbReference>
<proteinExistence type="inferred from homology"/>
<dbReference type="Pfam" id="PF13561">
    <property type="entry name" value="adh_short_C2"/>
    <property type="match status" value="1"/>
</dbReference>
<protein>
    <submittedName>
        <fullName evidence="2">SDR family oxidoreductase</fullName>
    </submittedName>
</protein>
<dbReference type="PRINTS" id="PR00080">
    <property type="entry name" value="SDRFAMILY"/>
</dbReference>
<organism evidence="2 3">
    <name type="scientific">Natronomonas salsuginis</name>
    <dbReference type="NCBI Taxonomy" id="2217661"/>
    <lineage>
        <taxon>Archaea</taxon>
        <taxon>Methanobacteriati</taxon>
        <taxon>Methanobacteriota</taxon>
        <taxon>Stenosarchaea group</taxon>
        <taxon>Halobacteria</taxon>
        <taxon>Halobacteriales</taxon>
        <taxon>Natronomonadaceae</taxon>
        <taxon>Natronomonas</taxon>
    </lineage>
</organism>
<dbReference type="PANTHER" id="PTHR42760:SF132">
    <property type="entry name" value="SHORT-CHAIN DEHYDROGENASE_REDUCTASE FAMILY PROTEIN"/>
    <property type="match status" value="1"/>
</dbReference>
<evidence type="ECO:0000313" key="2">
    <source>
        <dbReference type="EMBL" id="TKR25049.1"/>
    </source>
</evidence>
<dbReference type="PANTHER" id="PTHR42760">
    <property type="entry name" value="SHORT-CHAIN DEHYDROGENASES/REDUCTASES FAMILY MEMBER"/>
    <property type="match status" value="1"/>
</dbReference>
<sequence length="283" mass="30129">MVEYQSINISWMGKHSMSMYKSGLFDGKTAFVTGAGQGIGQEIATTLAELGADVAVNDIYEERAEETVQLVQEEGSEAIKLLGDVSQEAEVEQMISKVEEELGTPQLVVNNAGANSASPLTELSVDEWDKVMAVNTTSTFLVSRTVAKSLAENDEEGSIVNLSSVAGLVPQPGAGAYTPSKASIIKLTQQMAIEWAEFGIRVNAVCPGMIWTPATDNLYTDDDLLNKRRSLVPIGEIGEPSDVAESVVYLLSPTNGYTTGEILSVDGGLQCAPPEVPGKAEHE</sequence>
<dbReference type="EMBL" id="QKNX01000005">
    <property type="protein sequence ID" value="TKR25049.1"/>
    <property type="molecule type" value="Genomic_DNA"/>
</dbReference>